<comment type="caution">
    <text evidence="2">The sequence shown here is derived from an EMBL/GenBank/DDBJ whole genome shotgun (WGS) entry which is preliminary data.</text>
</comment>
<keyword evidence="3" id="KW-1185">Reference proteome</keyword>
<feature type="region of interest" description="Disordered" evidence="1">
    <location>
        <begin position="1"/>
        <end position="49"/>
    </location>
</feature>
<feature type="compositionally biased region" description="Polar residues" evidence="1">
    <location>
        <begin position="97"/>
        <end position="111"/>
    </location>
</feature>
<feature type="region of interest" description="Disordered" evidence="1">
    <location>
        <begin position="73"/>
        <end position="111"/>
    </location>
</feature>
<name>A0ABP1X6P6_BIFLI</name>
<protein>
    <submittedName>
        <fullName evidence="2">Uncharacterized protein</fullName>
    </submittedName>
</protein>
<evidence type="ECO:0000313" key="2">
    <source>
        <dbReference type="EMBL" id="CEF02632.1"/>
    </source>
</evidence>
<organism evidence="2 3">
    <name type="scientific">Bifidobacterium longum subsp. infantis</name>
    <dbReference type="NCBI Taxonomy" id="1682"/>
    <lineage>
        <taxon>Bacteria</taxon>
        <taxon>Bacillati</taxon>
        <taxon>Actinomycetota</taxon>
        <taxon>Actinomycetes</taxon>
        <taxon>Bifidobacteriales</taxon>
        <taxon>Bifidobacteriaceae</taxon>
        <taxon>Bifidobacterium</taxon>
    </lineage>
</organism>
<evidence type="ECO:0000313" key="3">
    <source>
        <dbReference type="Proteomes" id="UP000043107"/>
    </source>
</evidence>
<evidence type="ECO:0000256" key="1">
    <source>
        <dbReference type="SAM" id="MobiDB-lite"/>
    </source>
</evidence>
<reference evidence="2 3" key="1">
    <citation type="submission" date="2014-09" db="EMBL/GenBank/DDBJ databases">
        <authorList>
            <person name="Bertelli C."/>
        </authorList>
    </citation>
    <scope>NUCLEOTIDE SEQUENCE [LARGE SCALE GENOMIC DNA]</scope>
    <source>
        <strain evidence="2 3">BIC1401111250</strain>
    </source>
</reference>
<gene>
    <name evidence="2" type="ORF">BLIC_c01609</name>
</gene>
<accession>A0ABP1X6P6</accession>
<dbReference type="EMBL" id="CCWP01000034">
    <property type="protein sequence ID" value="CEF02632.1"/>
    <property type="molecule type" value="Genomic_DNA"/>
</dbReference>
<feature type="compositionally biased region" description="Low complexity" evidence="1">
    <location>
        <begin position="75"/>
        <end position="91"/>
    </location>
</feature>
<proteinExistence type="predicted"/>
<dbReference type="Proteomes" id="UP000043107">
    <property type="component" value="Unassembled WGS sequence"/>
</dbReference>
<sequence length="240" mass="26484">MPSSTAMASRRPSVPTPMATRTPAFSTRPPRDRLCRTPSTNTYGHSDSNGRFRHSSIPLWIFLSLSLNVRDGIRSPHSSRPVSSTPRVPTPARHISISASSTPDSRLRQRSITVDPNRASSNRMILSDMASGLLSNRGFHVQATENRTKAGPCPFHRNPQPNLRKKTGVIHLSVAVAQFTVAEEPERNLEIIDGFARDAAAGDREADLITAELSRECLDSARRTLPVLQNRRFADPQLCD</sequence>
<feature type="compositionally biased region" description="Polar residues" evidence="1">
    <location>
        <begin position="37"/>
        <end position="49"/>
    </location>
</feature>